<dbReference type="FunFam" id="3.30.200.20:FF:000315">
    <property type="entry name" value="Calcium-dependent protein kinase 3"/>
    <property type="match status" value="1"/>
</dbReference>
<dbReference type="EC" id="2.7.11.1" evidence="2"/>
<proteinExistence type="inferred from homology"/>
<evidence type="ECO:0000256" key="2">
    <source>
        <dbReference type="ARBA" id="ARBA00012513"/>
    </source>
</evidence>
<dbReference type="PROSITE" id="PS00108">
    <property type="entry name" value="PROTEIN_KINASE_ST"/>
    <property type="match status" value="1"/>
</dbReference>
<keyword evidence="5 10" id="KW-0547">Nucleotide-binding</keyword>
<dbReference type="PROSITE" id="PS50011">
    <property type="entry name" value="PROTEIN_KINASE_DOM"/>
    <property type="match status" value="1"/>
</dbReference>
<evidence type="ECO:0000256" key="11">
    <source>
        <dbReference type="RuleBase" id="RU000304"/>
    </source>
</evidence>
<comment type="similarity">
    <text evidence="1">Belongs to the protein kinase superfamily. CAMK Ser/Thr protein kinase family. CaMK subfamily.</text>
</comment>
<gene>
    <name evidence="13" type="ORF">PPL_09164</name>
</gene>
<evidence type="ECO:0000313" key="14">
    <source>
        <dbReference type="Proteomes" id="UP000001396"/>
    </source>
</evidence>
<dbReference type="Gene3D" id="3.30.200.20">
    <property type="entry name" value="Phosphorylase Kinase, domain 1"/>
    <property type="match status" value="1"/>
</dbReference>
<keyword evidence="4" id="KW-0808">Transferase</keyword>
<feature type="binding site" evidence="10">
    <location>
        <position position="35"/>
    </location>
    <ligand>
        <name>ATP</name>
        <dbReference type="ChEBI" id="CHEBI:30616"/>
    </ligand>
</feature>
<reference evidence="13 14" key="1">
    <citation type="journal article" date="2011" name="Genome Res.">
        <title>Phylogeny-wide analysis of social amoeba genomes highlights ancient origins for complex intercellular communication.</title>
        <authorList>
            <person name="Heidel A.J."/>
            <person name="Lawal H.M."/>
            <person name="Felder M."/>
            <person name="Schilde C."/>
            <person name="Helps N.R."/>
            <person name="Tunggal B."/>
            <person name="Rivero F."/>
            <person name="John U."/>
            <person name="Schleicher M."/>
            <person name="Eichinger L."/>
            <person name="Platzer M."/>
            <person name="Noegel A.A."/>
            <person name="Schaap P."/>
            <person name="Gloeckner G."/>
        </authorList>
    </citation>
    <scope>NUCLEOTIDE SEQUENCE [LARGE SCALE GENOMIC DNA]</scope>
    <source>
        <strain evidence="14">ATCC 26659 / Pp 5 / PN500</strain>
    </source>
</reference>
<dbReference type="InterPro" id="IPR000719">
    <property type="entry name" value="Prot_kinase_dom"/>
</dbReference>
<sequence length="312" mass="35992">MPFSDYELHKELGRGAFSIVYLVTEKKTKKQWAMKVIDRKSSSKAALQTEIEIMKKIDHPNIVRMHEYFESTDKIYLVVELVNGGQLFDKIMEKKSFSEKEARIIVKQLLEALEYLHKIGIVHRDLKPENLLLKSEQDLTIALSDFGLSKILSDDVFMKTTCGTPSYVAPEVLNNINNTPTAYTEAVDMWSVGVISYILLCGFPPFYSDDIRKLFESIMAATYDFPEQYWKNISKEAKHFINCFLTVDPAKRYTAKMALEHPWITQAPQSHPLPHWNDQIKKYVVIRRNESKKFGAELVFTKFVKPAPAAKE</sequence>
<dbReference type="EMBL" id="ADBJ01000038">
    <property type="protein sequence ID" value="EFA78512.1"/>
    <property type="molecule type" value="Genomic_DNA"/>
</dbReference>
<evidence type="ECO:0000259" key="12">
    <source>
        <dbReference type="PROSITE" id="PS50011"/>
    </source>
</evidence>
<evidence type="ECO:0000256" key="6">
    <source>
        <dbReference type="ARBA" id="ARBA00022777"/>
    </source>
</evidence>
<comment type="caution">
    <text evidence="13">The sequence shown here is derived from an EMBL/GenBank/DDBJ whole genome shotgun (WGS) entry which is preliminary data.</text>
</comment>
<accession>D3BKT2</accession>
<dbReference type="Gene3D" id="1.10.510.10">
    <property type="entry name" value="Transferase(Phosphotransferase) domain 1"/>
    <property type="match status" value="1"/>
</dbReference>
<feature type="domain" description="Protein kinase" evidence="12">
    <location>
        <begin position="6"/>
        <end position="264"/>
    </location>
</feature>
<comment type="catalytic activity">
    <reaction evidence="8">
        <text>L-threonyl-[protein] + ATP = O-phospho-L-threonyl-[protein] + ADP + H(+)</text>
        <dbReference type="Rhea" id="RHEA:46608"/>
        <dbReference type="Rhea" id="RHEA-COMP:11060"/>
        <dbReference type="Rhea" id="RHEA-COMP:11605"/>
        <dbReference type="ChEBI" id="CHEBI:15378"/>
        <dbReference type="ChEBI" id="CHEBI:30013"/>
        <dbReference type="ChEBI" id="CHEBI:30616"/>
        <dbReference type="ChEBI" id="CHEBI:61977"/>
        <dbReference type="ChEBI" id="CHEBI:456216"/>
        <dbReference type="EC" id="2.7.11.1"/>
    </reaction>
</comment>
<dbReference type="InParanoid" id="D3BKT2"/>
<comment type="catalytic activity">
    <reaction evidence="9">
        <text>L-seryl-[protein] + ATP = O-phospho-L-seryl-[protein] + ADP + H(+)</text>
        <dbReference type="Rhea" id="RHEA:17989"/>
        <dbReference type="Rhea" id="RHEA-COMP:9863"/>
        <dbReference type="Rhea" id="RHEA-COMP:11604"/>
        <dbReference type="ChEBI" id="CHEBI:15378"/>
        <dbReference type="ChEBI" id="CHEBI:29999"/>
        <dbReference type="ChEBI" id="CHEBI:30616"/>
        <dbReference type="ChEBI" id="CHEBI:83421"/>
        <dbReference type="ChEBI" id="CHEBI:456216"/>
        <dbReference type="EC" id="2.7.11.1"/>
    </reaction>
</comment>
<dbReference type="FunFam" id="1.10.510.10:FF:000571">
    <property type="entry name" value="Maternal embryonic leucine zipper kinase"/>
    <property type="match status" value="1"/>
</dbReference>
<dbReference type="Proteomes" id="UP000001396">
    <property type="component" value="Unassembled WGS sequence"/>
</dbReference>
<evidence type="ECO:0000256" key="5">
    <source>
        <dbReference type="ARBA" id="ARBA00022741"/>
    </source>
</evidence>
<dbReference type="InterPro" id="IPR011009">
    <property type="entry name" value="Kinase-like_dom_sf"/>
</dbReference>
<keyword evidence="7 10" id="KW-0067">ATP-binding</keyword>
<name>D3BKT2_HETP5</name>
<dbReference type="FunCoup" id="D3BKT2">
    <property type="interactions" value="8"/>
</dbReference>
<dbReference type="GO" id="GO:0004674">
    <property type="term" value="F:protein serine/threonine kinase activity"/>
    <property type="evidence" value="ECO:0007669"/>
    <property type="project" value="UniProtKB-KW"/>
</dbReference>
<dbReference type="CDD" id="cd05117">
    <property type="entry name" value="STKc_CAMK"/>
    <property type="match status" value="1"/>
</dbReference>
<dbReference type="AlphaFoldDB" id="D3BKT2"/>
<dbReference type="GO" id="GO:0005524">
    <property type="term" value="F:ATP binding"/>
    <property type="evidence" value="ECO:0007669"/>
    <property type="project" value="UniProtKB-UniRule"/>
</dbReference>
<protein>
    <recommendedName>
        <fullName evidence="2">non-specific serine/threonine protein kinase</fullName>
        <ecNumber evidence="2">2.7.11.1</ecNumber>
    </recommendedName>
</protein>
<dbReference type="InterPro" id="IPR017441">
    <property type="entry name" value="Protein_kinase_ATP_BS"/>
</dbReference>
<dbReference type="STRING" id="670386.D3BKT2"/>
<keyword evidence="14" id="KW-1185">Reference proteome</keyword>
<dbReference type="PANTHER" id="PTHR24347">
    <property type="entry name" value="SERINE/THREONINE-PROTEIN KINASE"/>
    <property type="match status" value="1"/>
</dbReference>
<evidence type="ECO:0000256" key="4">
    <source>
        <dbReference type="ARBA" id="ARBA00022679"/>
    </source>
</evidence>
<keyword evidence="6" id="KW-0418">Kinase</keyword>
<keyword evidence="3 11" id="KW-0723">Serine/threonine-protein kinase</keyword>
<dbReference type="PIRSF" id="PIRSF000654">
    <property type="entry name" value="Integrin-linked_kinase"/>
    <property type="match status" value="1"/>
</dbReference>
<dbReference type="SUPFAM" id="SSF56112">
    <property type="entry name" value="Protein kinase-like (PK-like)"/>
    <property type="match status" value="1"/>
</dbReference>
<dbReference type="SMART" id="SM00220">
    <property type="entry name" value="S_TKc"/>
    <property type="match status" value="1"/>
</dbReference>
<evidence type="ECO:0000313" key="13">
    <source>
        <dbReference type="EMBL" id="EFA78512.1"/>
    </source>
</evidence>
<organism evidence="13 14">
    <name type="scientific">Heterostelium pallidum (strain ATCC 26659 / Pp 5 / PN500)</name>
    <name type="common">Cellular slime mold</name>
    <name type="synonym">Polysphondylium pallidum</name>
    <dbReference type="NCBI Taxonomy" id="670386"/>
    <lineage>
        <taxon>Eukaryota</taxon>
        <taxon>Amoebozoa</taxon>
        <taxon>Evosea</taxon>
        <taxon>Eumycetozoa</taxon>
        <taxon>Dictyostelia</taxon>
        <taxon>Acytosteliales</taxon>
        <taxon>Acytosteliaceae</taxon>
        <taxon>Heterostelium</taxon>
    </lineage>
</organism>
<dbReference type="GeneID" id="31364639"/>
<evidence type="ECO:0000256" key="7">
    <source>
        <dbReference type="ARBA" id="ARBA00022840"/>
    </source>
</evidence>
<dbReference type="OMA" id="RPKVQPC"/>
<dbReference type="PROSITE" id="PS00107">
    <property type="entry name" value="PROTEIN_KINASE_ATP"/>
    <property type="match status" value="1"/>
</dbReference>
<evidence type="ECO:0000256" key="10">
    <source>
        <dbReference type="PROSITE-ProRule" id="PRU10141"/>
    </source>
</evidence>
<dbReference type="RefSeq" id="XP_020430636.1">
    <property type="nucleotide sequence ID" value="XM_020579961.1"/>
</dbReference>
<evidence type="ECO:0000256" key="9">
    <source>
        <dbReference type="ARBA" id="ARBA00048679"/>
    </source>
</evidence>
<evidence type="ECO:0000256" key="3">
    <source>
        <dbReference type="ARBA" id="ARBA00022527"/>
    </source>
</evidence>
<dbReference type="Pfam" id="PF00069">
    <property type="entry name" value="Pkinase"/>
    <property type="match status" value="1"/>
</dbReference>
<evidence type="ECO:0000256" key="8">
    <source>
        <dbReference type="ARBA" id="ARBA00047899"/>
    </source>
</evidence>
<dbReference type="InterPro" id="IPR008271">
    <property type="entry name" value="Ser/Thr_kinase_AS"/>
</dbReference>
<evidence type="ECO:0000256" key="1">
    <source>
        <dbReference type="ARBA" id="ARBA00005354"/>
    </source>
</evidence>